<dbReference type="GO" id="GO:0016758">
    <property type="term" value="F:hexosyltransferase activity"/>
    <property type="evidence" value="ECO:0007669"/>
    <property type="project" value="UniProtKB-ARBA"/>
</dbReference>
<gene>
    <name evidence="6" type="ORF">SAMN04489726_3273</name>
</gene>
<dbReference type="InterPro" id="IPR048284">
    <property type="entry name" value="EryCIII-like_N"/>
</dbReference>
<evidence type="ECO:0000313" key="7">
    <source>
        <dbReference type="Proteomes" id="UP000183376"/>
    </source>
</evidence>
<dbReference type="InterPro" id="IPR050426">
    <property type="entry name" value="Glycosyltransferase_28"/>
</dbReference>
<feature type="domain" description="Erythromycin biosynthesis protein CIII-like N-terminal" evidence="5">
    <location>
        <begin position="22"/>
        <end position="218"/>
    </location>
</feature>
<evidence type="ECO:0000313" key="6">
    <source>
        <dbReference type="EMBL" id="SDM76575.1"/>
    </source>
</evidence>
<evidence type="ECO:0000256" key="2">
    <source>
        <dbReference type="ARBA" id="ARBA00022676"/>
    </source>
</evidence>
<dbReference type="RefSeq" id="WP_030431445.1">
    <property type="nucleotide sequence ID" value="NZ_JOEF01000019.1"/>
</dbReference>
<evidence type="ECO:0000256" key="3">
    <source>
        <dbReference type="ARBA" id="ARBA00022679"/>
    </source>
</evidence>
<feature type="domain" description="Erythromycin biosynthesis protein CIII-like C-terminal" evidence="4">
    <location>
        <begin position="234"/>
        <end position="365"/>
    </location>
</feature>
<comment type="similarity">
    <text evidence="1">Belongs to the glycosyltransferase 28 family.</text>
</comment>
<name>A0A1G9VXK1_ALLAB</name>
<dbReference type="STRING" id="211114.SAMN04489726_3273"/>
<dbReference type="GO" id="GO:0017000">
    <property type="term" value="P:antibiotic biosynthetic process"/>
    <property type="evidence" value="ECO:0007669"/>
    <property type="project" value="UniProtKB-ARBA"/>
</dbReference>
<dbReference type="OrthoDB" id="5488434at2"/>
<dbReference type="Proteomes" id="UP000183376">
    <property type="component" value="Chromosome I"/>
</dbReference>
<dbReference type="FunFam" id="3.40.50.2000:FF:000072">
    <property type="entry name" value="Glycosyl transferase"/>
    <property type="match status" value="1"/>
</dbReference>
<dbReference type="AlphaFoldDB" id="A0A1G9VXK1"/>
<dbReference type="PANTHER" id="PTHR48050">
    <property type="entry name" value="STEROL 3-BETA-GLUCOSYLTRANSFERASE"/>
    <property type="match status" value="1"/>
</dbReference>
<dbReference type="PANTHER" id="PTHR48050:SF13">
    <property type="entry name" value="STEROL 3-BETA-GLUCOSYLTRANSFERASE UGT80A2"/>
    <property type="match status" value="1"/>
</dbReference>
<reference evidence="6 7" key="1">
    <citation type="submission" date="2016-10" db="EMBL/GenBank/DDBJ databases">
        <authorList>
            <person name="de Groot N.N."/>
        </authorList>
    </citation>
    <scope>NUCLEOTIDE SEQUENCE [LARGE SCALE GENOMIC DNA]</scope>
    <source>
        <strain evidence="6 7">DSM 44149</strain>
    </source>
</reference>
<dbReference type="eggNOG" id="COG1819">
    <property type="taxonomic scope" value="Bacteria"/>
</dbReference>
<keyword evidence="2" id="KW-0328">Glycosyltransferase</keyword>
<keyword evidence="3 6" id="KW-0808">Transferase</keyword>
<dbReference type="Pfam" id="PF21036">
    <property type="entry name" value="EryCIII-like_N"/>
    <property type="match status" value="1"/>
</dbReference>
<sequence>MRVLFVSSPGVGHVFPMVPLAWAFRAAGHEVLVATSGEALAVAGAGLPVVDIAPGLNRAEVMARLRRERPDIVQAMLTAEVRDLNEIVEAMAEIAPVLFDGALAVAREWRPDLVVQSQGQSVGLLVAGVLGIPLVEHNFGIIRATGTQESVYSRLASTFDSYGFAMPTSREWIDVAPPSMGAAPVGLSMRYIPYNGGAVLPSWLRSVPERPRVAVTLGTVAPGMTGIGPVGQIISCAKEIDAEFVLALGDVDLGGFGPLPENVRAAGWVPLNALLPSCAAIVHHGGAGSTMAALDAGVPQLVLPSGADRYVNADAVVRRGVGVRAVDVDASVLRAVVGGGFRAVAVEVREEMRAMRAPAGVVAVLAGS</sequence>
<accession>A0A1G9VXK1</accession>
<evidence type="ECO:0000256" key="1">
    <source>
        <dbReference type="ARBA" id="ARBA00006962"/>
    </source>
</evidence>
<dbReference type="GO" id="GO:0008194">
    <property type="term" value="F:UDP-glycosyltransferase activity"/>
    <property type="evidence" value="ECO:0007669"/>
    <property type="project" value="InterPro"/>
</dbReference>
<dbReference type="InterPro" id="IPR010610">
    <property type="entry name" value="EryCIII-like_C"/>
</dbReference>
<dbReference type="EMBL" id="LT629701">
    <property type="protein sequence ID" value="SDM76575.1"/>
    <property type="molecule type" value="Genomic_DNA"/>
</dbReference>
<dbReference type="InterPro" id="IPR002213">
    <property type="entry name" value="UDP_glucos_trans"/>
</dbReference>
<keyword evidence="7" id="KW-1185">Reference proteome</keyword>
<dbReference type="CDD" id="cd03784">
    <property type="entry name" value="GT1_Gtf-like"/>
    <property type="match status" value="1"/>
</dbReference>
<dbReference type="Gene3D" id="3.40.50.2000">
    <property type="entry name" value="Glycogen Phosphorylase B"/>
    <property type="match status" value="2"/>
</dbReference>
<evidence type="ECO:0000259" key="4">
    <source>
        <dbReference type="Pfam" id="PF06722"/>
    </source>
</evidence>
<evidence type="ECO:0000259" key="5">
    <source>
        <dbReference type="Pfam" id="PF21036"/>
    </source>
</evidence>
<organism evidence="6 7">
    <name type="scientific">Allokutzneria albata</name>
    <name type="common">Kibdelosporangium albatum</name>
    <dbReference type="NCBI Taxonomy" id="211114"/>
    <lineage>
        <taxon>Bacteria</taxon>
        <taxon>Bacillati</taxon>
        <taxon>Actinomycetota</taxon>
        <taxon>Actinomycetes</taxon>
        <taxon>Pseudonocardiales</taxon>
        <taxon>Pseudonocardiaceae</taxon>
        <taxon>Allokutzneria</taxon>
    </lineage>
</organism>
<dbReference type="Pfam" id="PF06722">
    <property type="entry name" value="EryCIII-like_C"/>
    <property type="match status" value="1"/>
</dbReference>
<dbReference type="SUPFAM" id="SSF53756">
    <property type="entry name" value="UDP-Glycosyltransferase/glycogen phosphorylase"/>
    <property type="match status" value="1"/>
</dbReference>
<proteinExistence type="inferred from homology"/>
<protein>
    <submittedName>
        <fullName evidence="6">UDP:flavonoid glycosyltransferase YjiC, YdhE family</fullName>
    </submittedName>
</protein>